<gene>
    <name evidence="3" type="ORF">Adu01nite_32820</name>
</gene>
<comment type="caution">
    <text evidence="3">The sequence shown here is derived from an EMBL/GenBank/DDBJ whole genome shotgun (WGS) entry which is preliminary data.</text>
</comment>
<sequence length="349" mass="36961">MVGASFAGPGGAHTNEVVEMTKSQSGDTRWIVSWGVILTLVAVVIPLGAGSLFGYSDKMLVYAGAVVTALVALIAHTLTRQSNRRLAVEQKQSFGQLKLEAAMRAGQLVSSKDGLGVDRAAAASSLLALTRLDQAGLAVAMLVDLWDGGKDKVSTETAILVIDGALRSDQRNAQLMAAELLCRNARSLDACQSLHWPSVIDGGWDPRFGDKTKLLLFEALLDMTLTKAPNENALRSVAVRLYGVWAAEAAERRRSGRIPVTGGRPVRRSAATMTSKAHLTAATEIAEAGRRRSSAGCPGRRCGPTASPSTGPVQAGRTSYSAHGCRTRHAGFCGLDQHNFQDVGAFQPR</sequence>
<keyword evidence="2" id="KW-1133">Transmembrane helix</keyword>
<keyword evidence="2" id="KW-0812">Transmembrane</keyword>
<reference evidence="3 4" key="1">
    <citation type="submission" date="2021-01" db="EMBL/GenBank/DDBJ databases">
        <title>Whole genome shotgun sequence of Actinoplanes durhamensis NBRC 14914.</title>
        <authorList>
            <person name="Komaki H."/>
            <person name="Tamura T."/>
        </authorList>
    </citation>
    <scope>NUCLEOTIDE SEQUENCE [LARGE SCALE GENOMIC DNA]</scope>
    <source>
        <strain evidence="3 4">NBRC 14914</strain>
    </source>
</reference>
<feature type="transmembrane region" description="Helical" evidence="2">
    <location>
        <begin position="30"/>
        <end position="53"/>
    </location>
</feature>
<dbReference type="EMBL" id="BOML01000027">
    <property type="protein sequence ID" value="GIE01932.1"/>
    <property type="molecule type" value="Genomic_DNA"/>
</dbReference>
<keyword evidence="4" id="KW-1185">Reference proteome</keyword>
<accession>A0ABQ3YWG2</accession>
<evidence type="ECO:0000256" key="2">
    <source>
        <dbReference type="SAM" id="Phobius"/>
    </source>
</evidence>
<dbReference type="RefSeq" id="WP_203727700.1">
    <property type="nucleotide sequence ID" value="NZ_BAAATX010000005.1"/>
</dbReference>
<keyword evidence="2" id="KW-0472">Membrane</keyword>
<protein>
    <submittedName>
        <fullName evidence="3">Uncharacterized protein</fullName>
    </submittedName>
</protein>
<evidence type="ECO:0000313" key="4">
    <source>
        <dbReference type="Proteomes" id="UP000637628"/>
    </source>
</evidence>
<organism evidence="3 4">
    <name type="scientific">Paractinoplanes durhamensis</name>
    <dbReference type="NCBI Taxonomy" id="113563"/>
    <lineage>
        <taxon>Bacteria</taxon>
        <taxon>Bacillati</taxon>
        <taxon>Actinomycetota</taxon>
        <taxon>Actinomycetes</taxon>
        <taxon>Micromonosporales</taxon>
        <taxon>Micromonosporaceae</taxon>
        <taxon>Paractinoplanes</taxon>
    </lineage>
</organism>
<proteinExistence type="predicted"/>
<dbReference type="Proteomes" id="UP000637628">
    <property type="component" value="Unassembled WGS sequence"/>
</dbReference>
<feature type="transmembrane region" description="Helical" evidence="2">
    <location>
        <begin position="59"/>
        <end position="78"/>
    </location>
</feature>
<feature type="compositionally biased region" description="Polar residues" evidence="1">
    <location>
        <begin position="306"/>
        <end position="319"/>
    </location>
</feature>
<feature type="region of interest" description="Disordered" evidence="1">
    <location>
        <begin position="287"/>
        <end position="319"/>
    </location>
</feature>
<name>A0ABQ3YWG2_9ACTN</name>
<evidence type="ECO:0000256" key="1">
    <source>
        <dbReference type="SAM" id="MobiDB-lite"/>
    </source>
</evidence>
<evidence type="ECO:0000313" key="3">
    <source>
        <dbReference type="EMBL" id="GIE01932.1"/>
    </source>
</evidence>